<protein>
    <recommendedName>
        <fullName evidence="1">Transcription initiation factor IIE subunit beta</fullName>
    </recommendedName>
</protein>
<sequence length="300" mass="33859">MDPALLKARQDFMRHAISSMDTLQQIKKDGSGGATSSSSTSQQKSKRKRVVASKDSKTAASSSTGANNNNAIQNAANFSARFMRPRHPAMIVDYMRKRHLNVQHWGLTLNEILDEMQVYDLNKKTILWLQEALKQNPRLDSDNENKLIYKPPHKVKNKATLFALLKKQHSDGKGGILLSELGDCVANPEALVKSLGSQCIALPTQINKRKDTVLFLNDEDTDYQLDDEFVQLWRSAGVEHLDETKIEEYLQKHGLETARDLAPRRNIGEGTAPKRKQPKKATQKVHNVHLEHVLEDYEAD</sequence>
<evidence type="ECO:0000256" key="1">
    <source>
        <dbReference type="PIRNR" id="PIRNR016398"/>
    </source>
</evidence>
<proteinExistence type="inferred from homology"/>
<comment type="function">
    <text evidence="1">Recruits TFIIH to the initiation complex and stimulates the RNA polymerase II C-terminal domain kinase and DNA-dependent ATPase activities of TFIIH. Both TFIIH and TFIIE are required for promoter clearance by RNA polymerase.</text>
</comment>
<dbReference type="Gene3D" id="1.10.10.10">
    <property type="entry name" value="Winged helix-like DNA-binding domain superfamily/Winged helix DNA-binding domain"/>
    <property type="match status" value="1"/>
</dbReference>
<evidence type="ECO:0000313" key="4">
    <source>
        <dbReference type="Proteomes" id="UP000887561"/>
    </source>
</evidence>
<dbReference type="InterPro" id="IPR016656">
    <property type="entry name" value="TFIIE-bsu"/>
</dbReference>
<feature type="region of interest" description="Disordered" evidence="2">
    <location>
        <begin position="263"/>
        <end position="285"/>
    </location>
</feature>
<dbReference type="Pfam" id="PF02186">
    <property type="entry name" value="TFIIE_beta"/>
    <property type="match status" value="1"/>
</dbReference>
<feature type="domain" description="TFIIE beta" evidence="3">
    <location>
        <begin position="71"/>
        <end position="156"/>
    </location>
</feature>
<dbReference type="InterPro" id="IPR036390">
    <property type="entry name" value="WH_DNA-bd_sf"/>
</dbReference>
<dbReference type="PANTHER" id="PTHR12716">
    <property type="entry name" value="TRANSCRIPTION INITIATION FACTOR IIE, BETA SUBUNIT"/>
    <property type="match status" value="1"/>
</dbReference>
<feature type="region of interest" description="Disordered" evidence="2">
    <location>
        <begin position="25"/>
        <end position="70"/>
    </location>
</feature>
<dbReference type="GO" id="GO:0003677">
    <property type="term" value="F:DNA binding"/>
    <property type="evidence" value="ECO:0007669"/>
    <property type="project" value="UniProtKB-UniRule"/>
</dbReference>
<dbReference type="Proteomes" id="UP000887561">
    <property type="component" value="Unplaced"/>
</dbReference>
<keyword evidence="1" id="KW-0804">Transcription</keyword>
<feature type="compositionally biased region" description="Low complexity" evidence="2">
    <location>
        <begin position="58"/>
        <end position="70"/>
    </location>
</feature>
<evidence type="ECO:0000313" key="5">
    <source>
        <dbReference type="WBParaSite" id="scaffold315_cov308.g773"/>
    </source>
</evidence>
<dbReference type="GO" id="GO:0001097">
    <property type="term" value="F:TFIIH-class transcription factor complex binding"/>
    <property type="evidence" value="ECO:0007669"/>
    <property type="project" value="TreeGrafter"/>
</dbReference>
<accession>A0A915M944</accession>
<keyword evidence="4" id="KW-1185">Reference proteome</keyword>
<dbReference type="PANTHER" id="PTHR12716:SF8">
    <property type="entry name" value="TRANSCRIPTION INITIATION FACTOR IIE SUBUNIT BETA"/>
    <property type="match status" value="1"/>
</dbReference>
<dbReference type="SUPFAM" id="SSF46785">
    <property type="entry name" value="Winged helix' DNA-binding domain"/>
    <property type="match status" value="1"/>
</dbReference>
<dbReference type="GO" id="GO:0005673">
    <property type="term" value="C:transcription factor TFIIE complex"/>
    <property type="evidence" value="ECO:0007669"/>
    <property type="project" value="UniProtKB-UniRule"/>
</dbReference>
<comment type="subcellular location">
    <subcellularLocation>
        <location evidence="1">Nucleus</location>
    </subcellularLocation>
</comment>
<feature type="compositionally biased region" description="Basic residues" evidence="2">
    <location>
        <begin position="273"/>
        <end position="285"/>
    </location>
</feature>
<dbReference type="PROSITE" id="PS51351">
    <property type="entry name" value="TFIIE_BETA_C"/>
    <property type="match status" value="1"/>
</dbReference>
<name>A0A915M944_MELJA</name>
<dbReference type="InterPro" id="IPR003166">
    <property type="entry name" value="TFIIE_bsu_DNA-bd"/>
</dbReference>
<dbReference type="PIRSF" id="PIRSF016398">
    <property type="entry name" value="TFIIE-beta"/>
    <property type="match status" value="1"/>
</dbReference>
<dbReference type="WBParaSite" id="scaffold315_cov308.g773">
    <property type="protein sequence ID" value="scaffold315_cov308.g773"/>
    <property type="gene ID" value="scaffold315_cov308.g773"/>
</dbReference>
<evidence type="ECO:0000256" key="2">
    <source>
        <dbReference type="SAM" id="MobiDB-lite"/>
    </source>
</evidence>
<organism evidence="4 5">
    <name type="scientific">Meloidogyne javanica</name>
    <name type="common">Root-knot nematode worm</name>
    <dbReference type="NCBI Taxonomy" id="6303"/>
    <lineage>
        <taxon>Eukaryota</taxon>
        <taxon>Metazoa</taxon>
        <taxon>Ecdysozoa</taxon>
        <taxon>Nematoda</taxon>
        <taxon>Chromadorea</taxon>
        <taxon>Rhabditida</taxon>
        <taxon>Tylenchina</taxon>
        <taxon>Tylenchomorpha</taxon>
        <taxon>Tylenchoidea</taxon>
        <taxon>Meloidogynidae</taxon>
        <taxon>Meloidogyninae</taxon>
        <taxon>Meloidogyne</taxon>
        <taxon>Meloidogyne incognita group</taxon>
    </lineage>
</organism>
<keyword evidence="1" id="KW-0539">Nucleus</keyword>
<dbReference type="InterPro" id="IPR036388">
    <property type="entry name" value="WH-like_DNA-bd_sf"/>
</dbReference>
<dbReference type="AlphaFoldDB" id="A0A915M944"/>
<dbReference type="CDD" id="cd07977">
    <property type="entry name" value="TFIIE_beta_winged_helix"/>
    <property type="match status" value="1"/>
</dbReference>
<keyword evidence="1" id="KW-0238">DNA-binding</keyword>
<dbReference type="GO" id="GO:0006367">
    <property type="term" value="P:transcription initiation at RNA polymerase II promoter"/>
    <property type="evidence" value="ECO:0007669"/>
    <property type="project" value="UniProtKB-UniRule"/>
</dbReference>
<comment type="subunit">
    <text evidence="1">Tetramer of two alpha and two beta chains.</text>
</comment>
<keyword evidence="1" id="KW-0805">Transcription regulation</keyword>
<reference evidence="5" key="1">
    <citation type="submission" date="2022-11" db="UniProtKB">
        <authorList>
            <consortium name="WormBaseParasite"/>
        </authorList>
    </citation>
    <scope>IDENTIFICATION</scope>
</reference>
<comment type="similarity">
    <text evidence="1">Belongs to the TFIIE beta subunit family.</text>
</comment>
<evidence type="ECO:0000259" key="3">
    <source>
        <dbReference type="PROSITE" id="PS51351"/>
    </source>
</evidence>